<dbReference type="AlphaFoldDB" id="A0A235F6J2"/>
<gene>
    <name evidence="2" type="ORF">CGZ90_17360</name>
</gene>
<evidence type="ECO:0008006" key="4">
    <source>
        <dbReference type="Google" id="ProtNLM"/>
    </source>
</evidence>
<organism evidence="2 3">
    <name type="scientific">Fictibacillus aquaticus</name>
    <dbReference type="NCBI Taxonomy" id="2021314"/>
    <lineage>
        <taxon>Bacteria</taxon>
        <taxon>Bacillati</taxon>
        <taxon>Bacillota</taxon>
        <taxon>Bacilli</taxon>
        <taxon>Bacillales</taxon>
        <taxon>Fictibacillaceae</taxon>
        <taxon>Fictibacillus</taxon>
    </lineage>
</organism>
<comment type="caution">
    <text evidence="2">The sequence shown here is derived from an EMBL/GenBank/DDBJ whole genome shotgun (WGS) entry which is preliminary data.</text>
</comment>
<dbReference type="Proteomes" id="UP000215059">
    <property type="component" value="Unassembled WGS sequence"/>
</dbReference>
<evidence type="ECO:0000313" key="3">
    <source>
        <dbReference type="Proteomes" id="UP000215059"/>
    </source>
</evidence>
<keyword evidence="1" id="KW-1133">Transmembrane helix</keyword>
<keyword evidence="1" id="KW-0472">Membrane</keyword>
<feature type="transmembrane region" description="Helical" evidence="1">
    <location>
        <begin position="304"/>
        <end position="321"/>
    </location>
</feature>
<sequence>MFMERLTVNEKKVEQGLLQFIFPFAMKKESSHSLMSKLSNAGYTRFDLGNTELEDSFYGSHSISHRDMEHYFLPFITKFIFPKSEQDPGFQRFSKSLNVSAELKTHDVSVPFTLLSVDVTVCPFQLGLLTIRTKIRDGCTYSEALEFASRFRVLEDRTSRDKKCEILFGEKTYSQVDDFLFEAMVPEITPFFDYDVVSDSHFETLPYFVDERIYVQGMFVLEEGAEIESADLFRAGQLDGFGSDGQPKVGCSSRDYLERYVADQCYDRWAPGTFYVSDQHSFCCVTSEDRETTNELVRQMYGEYYYGLLINLFYKIVLLKFSNDYSRVKLEQEDEKIEDLIRAINHFTSKYYFIELAPQTQGREIFTQLRHVFGTRALYEDVKDNLASLFQFQDKFSSKRDSHLLTILTLYTVVGGIYGMNQVIEDLKGNIDWSKMSSYSLFQYIALFVTFTGLFVGGVMTVASLVKWYKEKQRQKKAV</sequence>
<evidence type="ECO:0000256" key="1">
    <source>
        <dbReference type="SAM" id="Phobius"/>
    </source>
</evidence>
<proteinExistence type="predicted"/>
<accession>A0A235F6J2</accession>
<keyword evidence="3" id="KW-1185">Reference proteome</keyword>
<feature type="transmembrane region" description="Helical" evidence="1">
    <location>
        <begin position="404"/>
        <end position="424"/>
    </location>
</feature>
<dbReference type="EMBL" id="NOII01000011">
    <property type="protein sequence ID" value="OYD56774.1"/>
    <property type="molecule type" value="Genomic_DNA"/>
</dbReference>
<protein>
    <recommendedName>
        <fullName evidence="4">Group-specific protein</fullName>
    </recommendedName>
</protein>
<feature type="transmembrane region" description="Helical" evidence="1">
    <location>
        <begin position="444"/>
        <end position="466"/>
    </location>
</feature>
<evidence type="ECO:0000313" key="2">
    <source>
        <dbReference type="EMBL" id="OYD56774.1"/>
    </source>
</evidence>
<keyword evidence="1" id="KW-0812">Transmembrane</keyword>
<reference evidence="2 3" key="1">
    <citation type="submission" date="2017-07" db="EMBL/GenBank/DDBJ databases">
        <title>Fictibacillus sp. nov. GDSW-R2A3 Genome sequencing and assembly.</title>
        <authorList>
            <person name="Mayilraj S."/>
        </authorList>
    </citation>
    <scope>NUCLEOTIDE SEQUENCE [LARGE SCALE GENOMIC DNA]</scope>
    <source>
        <strain evidence="2 3">GDSW-R2A3</strain>
    </source>
</reference>
<name>A0A235F6J2_9BACL</name>